<comment type="domain">
    <text evidence="6">The CKK domain binds microtubules.</text>
</comment>
<evidence type="ECO:0000256" key="1">
    <source>
        <dbReference type="ARBA" id="ARBA00004245"/>
    </source>
</evidence>
<feature type="domain" description="CKK" evidence="9">
    <location>
        <begin position="1440"/>
        <end position="1573"/>
    </location>
</feature>
<dbReference type="GO" id="GO:0036449">
    <property type="term" value="C:microtubule minus-end"/>
    <property type="evidence" value="ECO:0007669"/>
    <property type="project" value="TreeGrafter"/>
</dbReference>
<proteinExistence type="inferred from homology"/>
<evidence type="ECO:0000256" key="2">
    <source>
        <dbReference type="ARBA" id="ARBA00022490"/>
    </source>
</evidence>
<dbReference type="Pfam" id="PF25532">
    <property type="entry name" value="CH_CAMSAP2_N"/>
    <property type="match status" value="1"/>
</dbReference>
<dbReference type="PANTHER" id="PTHR21595">
    <property type="entry name" value="PATRONIN"/>
    <property type="match status" value="1"/>
</dbReference>
<feature type="compositionally biased region" description="Gly residues" evidence="8">
    <location>
        <begin position="1362"/>
        <end position="1374"/>
    </location>
</feature>
<evidence type="ECO:0000256" key="6">
    <source>
        <dbReference type="PROSITE-ProRule" id="PRU00841"/>
    </source>
</evidence>
<dbReference type="PROSITE" id="PS51508">
    <property type="entry name" value="CKK"/>
    <property type="match status" value="1"/>
</dbReference>
<feature type="region of interest" description="Disordered" evidence="8">
    <location>
        <begin position="36"/>
        <end position="57"/>
    </location>
</feature>
<feature type="compositionally biased region" description="Polar residues" evidence="8">
    <location>
        <begin position="1130"/>
        <end position="1141"/>
    </location>
</feature>
<feature type="region of interest" description="Disordered" evidence="8">
    <location>
        <begin position="489"/>
        <end position="578"/>
    </location>
</feature>
<dbReference type="FunFam" id="3.10.20.360:FF:000002">
    <property type="entry name" value="Patronin, isoform M"/>
    <property type="match status" value="1"/>
</dbReference>
<dbReference type="Gene3D" id="3.10.20.360">
    <property type="entry name" value="CKK domain"/>
    <property type="match status" value="1"/>
</dbReference>
<dbReference type="Proteomes" id="UP001142055">
    <property type="component" value="Chromosome 1"/>
</dbReference>
<evidence type="ECO:0000256" key="3">
    <source>
        <dbReference type="ARBA" id="ARBA00022701"/>
    </source>
</evidence>
<comment type="caution">
    <text evidence="10">The sequence shown here is derived from an EMBL/GenBank/DDBJ whole genome shotgun (WGS) entry which is preliminary data.</text>
</comment>
<feature type="region of interest" description="Disordered" evidence="8">
    <location>
        <begin position="890"/>
        <end position="913"/>
    </location>
</feature>
<dbReference type="SMART" id="SM01051">
    <property type="entry name" value="CAMSAP_CKK"/>
    <property type="match status" value="1"/>
</dbReference>
<keyword evidence="3 6" id="KW-0493">Microtubule</keyword>
<accession>A0A9Q0MGV6</accession>
<feature type="compositionally biased region" description="Polar residues" evidence="8">
    <location>
        <begin position="902"/>
        <end position="912"/>
    </location>
</feature>
<feature type="compositionally biased region" description="Polar residues" evidence="8">
    <location>
        <begin position="1061"/>
        <end position="1080"/>
    </location>
</feature>
<dbReference type="Pfam" id="PF08683">
    <property type="entry name" value="CAMSAP_CKK"/>
    <property type="match status" value="1"/>
</dbReference>
<feature type="compositionally biased region" description="Low complexity" evidence="8">
    <location>
        <begin position="890"/>
        <end position="901"/>
    </location>
</feature>
<feature type="compositionally biased region" description="Polar residues" evidence="8">
    <location>
        <begin position="1392"/>
        <end position="1411"/>
    </location>
</feature>
<protein>
    <recommendedName>
        <fullName evidence="9">CKK domain-containing protein</fullName>
    </recommendedName>
</protein>
<evidence type="ECO:0000313" key="10">
    <source>
        <dbReference type="EMBL" id="KAJ6225765.1"/>
    </source>
</evidence>
<evidence type="ECO:0000256" key="5">
    <source>
        <dbReference type="ARBA" id="ARBA00023212"/>
    </source>
</evidence>
<dbReference type="InterPro" id="IPR032940">
    <property type="entry name" value="CAMSAP"/>
</dbReference>
<reference evidence="10" key="1">
    <citation type="submission" date="2022-12" db="EMBL/GenBank/DDBJ databases">
        <title>Genome assemblies of Blomia tropicalis.</title>
        <authorList>
            <person name="Cui Y."/>
        </authorList>
    </citation>
    <scope>NUCLEOTIDE SEQUENCE</scope>
    <source>
        <tissue evidence="10">Adult mites</tissue>
    </source>
</reference>
<feature type="compositionally biased region" description="Gly residues" evidence="8">
    <location>
        <begin position="567"/>
        <end position="577"/>
    </location>
</feature>
<feature type="coiled-coil region" evidence="7">
    <location>
        <begin position="701"/>
        <end position="732"/>
    </location>
</feature>
<evidence type="ECO:0000313" key="11">
    <source>
        <dbReference type="Proteomes" id="UP001142055"/>
    </source>
</evidence>
<dbReference type="InterPro" id="IPR011033">
    <property type="entry name" value="PRC_barrel-like_sf"/>
</dbReference>
<dbReference type="GO" id="GO:0005516">
    <property type="term" value="F:calmodulin binding"/>
    <property type="evidence" value="ECO:0007669"/>
    <property type="project" value="InterPro"/>
</dbReference>
<dbReference type="EMBL" id="JAPWDV010000001">
    <property type="protein sequence ID" value="KAJ6225765.1"/>
    <property type="molecule type" value="Genomic_DNA"/>
</dbReference>
<dbReference type="InterPro" id="IPR022613">
    <property type="entry name" value="CH_CAMSAP_2"/>
</dbReference>
<dbReference type="InterPro" id="IPR038209">
    <property type="entry name" value="CKK_dom_sf"/>
</dbReference>
<organism evidence="10 11">
    <name type="scientific">Blomia tropicalis</name>
    <name type="common">Mite</name>
    <dbReference type="NCBI Taxonomy" id="40697"/>
    <lineage>
        <taxon>Eukaryota</taxon>
        <taxon>Metazoa</taxon>
        <taxon>Ecdysozoa</taxon>
        <taxon>Arthropoda</taxon>
        <taxon>Chelicerata</taxon>
        <taxon>Arachnida</taxon>
        <taxon>Acari</taxon>
        <taxon>Acariformes</taxon>
        <taxon>Sarcoptiformes</taxon>
        <taxon>Astigmata</taxon>
        <taxon>Glycyphagoidea</taxon>
        <taxon>Echimyopodidae</taxon>
        <taxon>Blomia</taxon>
    </lineage>
</organism>
<evidence type="ECO:0000256" key="7">
    <source>
        <dbReference type="SAM" id="Coils"/>
    </source>
</evidence>
<sequence>HVPPVTYTNRHHRLILRQPMEPNHYPISVVAVVLPTRDPSPPAQKPPPPPSSTPLSTLKRISNKSKSFHNLRQILSTNGSNHTTQQYQATNNGRPMATLSNTDRRNAGQIIMAKQRASILWLIAKSSDNGRVPDELRDPFYRDHNGIELLKPWITQRLANGELYGRALANIYGVPDYSCLGHQGILQLLTRRGVYVQEMGTYEEPITETLLLKTSPVKLNAHMIIIECILTLYVREILIPVKVGEVVSRFTGDFDSYDGSNHEQELPPSAEPEDVALYWVNKACIQLNQEIARDYMTAINDGHTPIDDEPCPVVPSLDELSDMCDGCSLFGLLVFYCSSHLEWREICLKQDISIADSIYNLQRVQCFTAEHFPSDVCFLTLEDFLYLPEPLVPNFLAFIADLLFLFEIQPIEIVTSPYLRLYPEGGYGDEFHPNYPQLPTPSEMKARSLKHQSWNDSLEIPSAESSAFYNHPSTHQLFNDRRTTLFKTGSNSALNQTSRRNSLSTNNNNNGSRILHRRSSIMSNGSESQPSGTAVLNSNELDDPYGNSGMGNRYHHDGDSENSTGHDGSGSGGGVGGQLSSYFSTLSVSNNQRGGVSSTNPVESSTEYYKNRNRASSGHLTDYFSNLALADQPEPPINFPAMNVRNNTHVRAKATHPNNADNVKSLLNQRHHDLVQHQHSAFTNTMGNDSSQTTSSETSSIAELSEYSDMLRAQLNEKRKQIELERQHEREKRLSVDQNFRQEVLRTLKDENLTFEIRELNPIRRENTFTSLATTNSRKNLFSASEDLKVSMTDLNYSNAKDNSSTSIKSRMSDGTNSPRIVSNNKCNETQSKLDSSFEEKKFRNSISPTDTNYTNVQQVPPSSSVEATSYHSQTNENSIVTTLANNVTTTTTSDGETNITANSTPRRNQWGQPMMPLAGHYPGHHHPPPNWSQTPASAYAEWYAGNAYPPHHPSFQPYPYGMAPPPPGTPLPGIRPYSMQPNMDPSQYGTYNAADPYMSMNYVANVPTNTTPNGPGSTGTINASNVSQLYASSPVLNMSGPQPMGAATFRVQKNPGAAASSGSTPNGVIVSPDSSNTQNVEKHNEAFFISFSDERSVNRGANKQTAGNKTKTSQKQQQNELHSPEKQPLTRTATQTLVPRSNNLESAENESNNVKNQPNDDIVKQLYDVKRPPATQSIAFVVGKGEVDSSQTKSEMGINGINDQIDFNDNIDNENRSRVNVENEMTRKKEQIMQQSLRRRIEQEKNRIQKEQELAAKRESERIKREQMDRKKEEERAKRTFILEQYKQRKQMEEEMEKNGGPLPVSRSSSTLMLNRQTGQSGSVMMRPQRLLSSGKPRPKSLHSTLIGLDGNPINNNSGTSGTGTGTGVGGGRISTSRDQIDHIGRMSVASRPQSALSSQSHSTVTTPTSHGPFGDHFDEQFAMNNTGPTSNTFYEYNGPKLFVKPSQKSNKTLILNAINVVLAGAVNAETNRRVAEVINSCDSKYYLILFRNSGLQYRAIYSYYPEREEVVKLDGIGPRSVNNEMIDKFYKYNSGTKSFTSIQTKHLCVTIDAFTIHNNLWMTKKQQQQQQMTPRRFI</sequence>
<feature type="compositionally biased region" description="Polar residues" evidence="8">
    <location>
        <begin position="1100"/>
        <end position="1109"/>
    </location>
</feature>
<feature type="region of interest" description="Disordered" evidence="8">
    <location>
        <begin position="1291"/>
        <end position="1426"/>
    </location>
</feature>
<dbReference type="InterPro" id="IPR058042">
    <property type="entry name" value="CAMSAP_N"/>
</dbReference>
<comment type="subcellular location">
    <subcellularLocation>
        <location evidence="1">Cytoplasm</location>
        <location evidence="1">Cytoskeleton</location>
    </subcellularLocation>
</comment>
<keyword evidence="5" id="KW-0206">Cytoskeleton</keyword>
<evidence type="ECO:0000259" key="9">
    <source>
        <dbReference type="PROSITE" id="PS51508"/>
    </source>
</evidence>
<gene>
    <name evidence="10" type="ORF">RDWZM_004310</name>
</gene>
<feature type="compositionally biased region" description="Pro residues" evidence="8">
    <location>
        <begin position="38"/>
        <end position="52"/>
    </location>
</feature>
<dbReference type="GO" id="GO:0031122">
    <property type="term" value="P:cytoplasmic microtubule organization"/>
    <property type="evidence" value="ECO:0007669"/>
    <property type="project" value="TreeGrafter"/>
</dbReference>
<feature type="compositionally biased region" description="Low complexity" evidence="8">
    <location>
        <begin position="495"/>
        <end position="513"/>
    </location>
</feature>
<feature type="compositionally biased region" description="Low complexity" evidence="8">
    <location>
        <begin position="1142"/>
        <end position="1154"/>
    </location>
</feature>
<dbReference type="GO" id="GO:0051011">
    <property type="term" value="F:microtubule minus-end binding"/>
    <property type="evidence" value="ECO:0007669"/>
    <property type="project" value="TreeGrafter"/>
</dbReference>
<dbReference type="OMA" id="GTEWRAS"/>
<feature type="region of interest" description="Disordered" evidence="8">
    <location>
        <begin position="589"/>
        <end position="608"/>
    </location>
</feature>
<dbReference type="Pfam" id="PF11971">
    <property type="entry name" value="CAMSAP_CH"/>
    <property type="match status" value="1"/>
</dbReference>
<feature type="non-terminal residue" evidence="10">
    <location>
        <position position="1"/>
    </location>
</feature>
<keyword evidence="2" id="KW-0963">Cytoplasm</keyword>
<keyword evidence="4 7" id="KW-0175">Coiled coil</keyword>
<feature type="region of interest" description="Disordered" evidence="8">
    <location>
        <begin position="1252"/>
        <end position="1277"/>
    </location>
</feature>
<feature type="region of interest" description="Disordered" evidence="8">
    <location>
        <begin position="800"/>
        <end position="825"/>
    </location>
</feature>
<feature type="region of interest" description="Disordered" evidence="8">
    <location>
        <begin position="76"/>
        <end position="100"/>
    </location>
</feature>
<dbReference type="PANTHER" id="PTHR21595:SF0">
    <property type="entry name" value="PATRONIN"/>
    <property type="match status" value="1"/>
</dbReference>
<dbReference type="GO" id="GO:0007026">
    <property type="term" value="P:negative regulation of microtubule depolymerization"/>
    <property type="evidence" value="ECO:0007669"/>
    <property type="project" value="TreeGrafter"/>
</dbReference>
<feature type="compositionally biased region" description="Polar residues" evidence="8">
    <location>
        <begin position="520"/>
        <end position="539"/>
    </location>
</feature>
<dbReference type="InterPro" id="IPR014797">
    <property type="entry name" value="CKK_CAMSAP"/>
</dbReference>
<feature type="region of interest" description="Disordered" evidence="8">
    <location>
        <begin position="1056"/>
        <end position="1080"/>
    </location>
</feature>
<dbReference type="SUPFAM" id="SSF50346">
    <property type="entry name" value="PRC-barrel domain"/>
    <property type="match status" value="1"/>
</dbReference>
<name>A0A9Q0MGV6_BLOTA</name>
<evidence type="ECO:0000256" key="8">
    <source>
        <dbReference type="SAM" id="MobiDB-lite"/>
    </source>
</evidence>
<comment type="similarity">
    <text evidence="6">Belongs to the CAMSAP1 family.</text>
</comment>
<feature type="compositionally biased region" description="Low complexity" evidence="8">
    <location>
        <begin position="1110"/>
        <end position="1119"/>
    </location>
</feature>
<feature type="compositionally biased region" description="Polar residues" evidence="8">
    <location>
        <begin position="1307"/>
        <end position="1324"/>
    </location>
</feature>
<evidence type="ECO:0000256" key="4">
    <source>
        <dbReference type="ARBA" id="ARBA00023054"/>
    </source>
</evidence>
<feature type="compositionally biased region" description="Low complexity" evidence="8">
    <location>
        <begin position="1352"/>
        <end position="1361"/>
    </location>
</feature>
<keyword evidence="11" id="KW-1185">Reference proteome</keyword>
<feature type="region of interest" description="Disordered" evidence="8">
    <location>
        <begin position="1092"/>
        <end position="1161"/>
    </location>
</feature>